<name>A0A1D1WAV4_RAMVA</name>
<dbReference type="Pfam" id="PF05694">
    <property type="entry name" value="SBP56"/>
    <property type="match status" value="1"/>
</dbReference>
<reference evidence="3 4" key="1">
    <citation type="journal article" date="2016" name="Nat. Commun.">
        <title>Extremotolerant tardigrade genome and improved radiotolerance of human cultured cells by tardigrade-unique protein.</title>
        <authorList>
            <person name="Hashimoto T."/>
            <person name="Horikawa D.D."/>
            <person name="Saito Y."/>
            <person name="Kuwahara H."/>
            <person name="Kozuka-Hata H."/>
            <person name="Shin-I T."/>
            <person name="Minakuchi Y."/>
            <person name="Ohishi K."/>
            <person name="Motoyama A."/>
            <person name="Aizu T."/>
            <person name="Enomoto A."/>
            <person name="Kondo K."/>
            <person name="Tanaka S."/>
            <person name="Hara Y."/>
            <person name="Koshikawa S."/>
            <person name="Sagara H."/>
            <person name="Miura T."/>
            <person name="Yokobori S."/>
            <person name="Miyagawa K."/>
            <person name="Suzuki Y."/>
            <person name="Kubo T."/>
            <person name="Oyama M."/>
            <person name="Kohara Y."/>
            <person name="Fujiyama A."/>
            <person name="Arakawa K."/>
            <person name="Katayama T."/>
            <person name="Toyoda A."/>
            <person name="Kunieda T."/>
        </authorList>
    </citation>
    <scope>NUCLEOTIDE SEQUENCE [LARGE SCALE GENOMIC DNA]</scope>
    <source>
        <strain evidence="3 4">YOKOZUNA-1</strain>
    </source>
</reference>
<evidence type="ECO:0000313" key="3">
    <source>
        <dbReference type="EMBL" id="GAV08559.1"/>
    </source>
</evidence>
<proteinExistence type="inferred from homology"/>
<comment type="caution">
    <text evidence="3">The sequence shown here is derived from an EMBL/GenBank/DDBJ whole genome shotgun (WGS) entry which is preliminary data.</text>
</comment>
<protein>
    <recommendedName>
        <fullName evidence="5">Methanethiol oxidase</fullName>
    </recommendedName>
</protein>
<evidence type="ECO:0000256" key="1">
    <source>
        <dbReference type="ARBA" id="ARBA00005606"/>
    </source>
</evidence>
<keyword evidence="2" id="KW-0711">Selenium</keyword>
<evidence type="ECO:0000256" key="2">
    <source>
        <dbReference type="ARBA" id="ARBA00023266"/>
    </source>
</evidence>
<organism evidence="3 4">
    <name type="scientific">Ramazzottius varieornatus</name>
    <name type="common">Water bear</name>
    <name type="synonym">Tardigrade</name>
    <dbReference type="NCBI Taxonomy" id="947166"/>
    <lineage>
        <taxon>Eukaryota</taxon>
        <taxon>Metazoa</taxon>
        <taxon>Ecdysozoa</taxon>
        <taxon>Tardigrada</taxon>
        <taxon>Eutardigrada</taxon>
        <taxon>Parachela</taxon>
        <taxon>Hypsibioidea</taxon>
        <taxon>Ramazzottiidae</taxon>
        <taxon>Ramazzottius</taxon>
    </lineage>
</organism>
<dbReference type="PANTHER" id="PTHR23300">
    <property type="entry name" value="METHANETHIOL OXIDASE"/>
    <property type="match status" value="1"/>
</dbReference>
<dbReference type="OrthoDB" id="10252446at2759"/>
<keyword evidence="4" id="KW-1185">Reference proteome</keyword>
<dbReference type="STRING" id="947166.A0A1D1WAV4"/>
<sequence length="480" mass="53796">MACCGNVNGRVHAASSASSATPLDFMNGPPERIMYVTCLQPAEPEDRNGKSDYLATIDVDPESPTYCRVLNRLYMPEPGDELHHFGWNACVSCPDRENAHKYLIVPGFFSGNIHIIDVASEPLNPKLIHFVKGSVIKGKYDASHPHTVHCIPSGDVMVHTLGDAEGNAVGKFYLLDGKTFEPKGLWNTGKEKIMGHDFWYQPRYNIMVSSELGAPKKFTQGFAATDMALGYYGSKLHFWNWRERKIEETVDLGLVYGALAMEIRFLHSPNAPHGYVCTGVGSAIYHITRNEEQKWTANKVINVPHKVVTNWQLPFMPGLVTDQLISLDDKYLFFTCYLHGDVRQYDISNPAEPKLVSKFYVGGSTCPDTEVHVVKDEELEKQPERLVVRGRPIYGGPHMVQLSRDGKRLYVSTSIMTPWDKQFYSSLAKKGGVMIQLDVTAQGLKLNENFLVDFGEEPDGPCRGHEMRYPGGDCTSDIWL</sequence>
<dbReference type="Proteomes" id="UP000186922">
    <property type="component" value="Unassembled WGS sequence"/>
</dbReference>
<dbReference type="GO" id="GO:0008430">
    <property type="term" value="F:selenium binding"/>
    <property type="evidence" value="ECO:0007669"/>
    <property type="project" value="InterPro"/>
</dbReference>
<accession>A0A1D1WAV4</accession>
<dbReference type="PANTHER" id="PTHR23300:SF0">
    <property type="entry name" value="METHANETHIOL OXIDASE"/>
    <property type="match status" value="1"/>
</dbReference>
<evidence type="ECO:0000313" key="4">
    <source>
        <dbReference type="Proteomes" id="UP000186922"/>
    </source>
</evidence>
<dbReference type="EMBL" id="BDGG01000018">
    <property type="protein sequence ID" value="GAV08559.1"/>
    <property type="molecule type" value="Genomic_DNA"/>
</dbReference>
<dbReference type="AlphaFoldDB" id="A0A1D1WAV4"/>
<dbReference type="SUPFAM" id="SSF75011">
    <property type="entry name" value="3-carboxy-cis,cis-mucoante lactonizing enzyme"/>
    <property type="match status" value="1"/>
</dbReference>
<evidence type="ECO:0008006" key="5">
    <source>
        <dbReference type="Google" id="ProtNLM"/>
    </source>
</evidence>
<comment type="similarity">
    <text evidence="1">Belongs to the selenium-binding protein family.</text>
</comment>
<gene>
    <name evidence="3" type="primary">RvY_18230-1</name>
    <name evidence="3" type="synonym">RvY_18230.1</name>
    <name evidence="3" type="ORF">RvY_18230</name>
</gene>
<dbReference type="InterPro" id="IPR008826">
    <property type="entry name" value="Se-bd"/>
</dbReference>